<dbReference type="GO" id="GO:0004672">
    <property type="term" value="F:protein kinase activity"/>
    <property type="evidence" value="ECO:0007669"/>
    <property type="project" value="InterPro"/>
</dbReference>
<sequence length="1136" mass="126756">MNFHIVLLLLLVIINLMIFSSSALATLSLGPEEANEKATRTSFIPNNNNNNNNFAREQQLKQRRRFLINNDPIYGKLNSYFHEEETRALATTRYSTTTTSVNGEFFSNIREEQEQSSGVLSSSATRNVHKENNVNNQTRGYDRRFAREQLMVEEVSATVSLYDSAAVTAKASIPTVYLFESLDETSENNTCTSVNSPYFLTLQQSILEYCYFSVTSRAIDIKSNTMTNIRMTFDALSRVVIRDSSFSDSTVLISSSDLLIGTGFAEFSFYIVNISFSRSSLIVTYYRNGRALVSSKLYVIGCNFSGKAPYYQVSVVDFTTITIDNCIFNGLNTYSEYSALSIKSYYSKTEAEITSTTFSNYYSKASGAALNIYGVEIGYIADCIFKNNTALDNGKYEIVINNINCAFNIGGALTIDRVGLATVQYCKFVENKFESKRESQFFSYGGGALYVYKSFIELTKNLFTKNSANGLGGAIIVNTACSVKTSNDVFDDNYSLYGGAIAYTDYQLNDCSNVVFFTYNSTFINNKAKYFGGFFFGRKLPVMYFDTFTSFRLNSAQLSGGGIYYLEKPAAKKVINGDPEKLGFGNTGMYTSSNIESFPTRMEVYSKSSMESQSGVLTNMHLLLLDENNQTTPYFPGMMDLELQADGLSFIVTKFTFSNTSRTLKLDYTFYSKTAEFPFQSNLLLILRLKEFDIAQYFEFTATTCNIGYYVIRDEDNETLYKCSLTLTITLDLKPENILLTRDMVAKVSDFGLSTISNPQRTMTCQIGSLFYMAPDLNNTSISTPTLNILSNETVPNTSPPTPTLHPLSYPSLVASFNNFDNSSMSMRSERGNMTIRRMVSPPTTDPAQNNTITPPPTVAIPIVPPVLAGGAHPPPAHLLGGAAANAPFTPDSLPCIQFTTNLSNSYSTIVSTRHSRTIETHSCGASTQPNTSVEYIFYTKHTHPQYTYFEVKLADKLFSNAQSSAPEVALGFAPFGYKGMVGWMKNSIGFHVDNGRVYDERDATNGIADRVYLGSVSRGDVIGCLLNHKNGEFLVVKNGQELHNLSHGTVFKHDHFKQSHQFLPTISCSDIHLEMEVNLGLDMVRKPFLYPRVVHFRQLDRLLAMVISEDQQVTCSSFNFTDLKITTQTNIVQFD</sequence>
<dbReference type="InterPro" id="IPR013320">
    <property type="entry name" value="ConA-like_dom_sf"/>
</dbReference>
<dbReference type="GeneID" id="8853492"/>
<dbReference type="Proteomes" id="UP000006671">
    <property type="component" value="Unassembled WGS sequence"/>
</dbReference>
<dbReference type="OrthoDB" id="25503at2759"/>
<reference evidence="4 5" key="1">
    <citation type="journal article" date="2010" name="Cell">
        <title>The genome of Naegleria gruberi illuminates early eukaryotic versatility.</title>
        <authorList>
            <person name="Fritz-Laylin L.K."/>
            <person name="Prochnik S.E."/>
            <person name="Ginger M.L."/>
            <person name="Dacks J.B."/>
            <person name="Carpenter M.L."/>
            <person name="Field M.C."/>
            <person name="Kuo A."/>
            <person name="Paredez A."/>
            <person name="Chapman J."/>
            <person name="Pham J."/>
            <person name="Shu S."/>
            <person name="Neupane R."/>
            <person name="Cipriano M."/>
            <person name="Mancuso J."/>
            <person name="Tu H."/>
            <person name="Salamov A."/>
            <person name="Lindquist E."/>
            <person name="Shapiro H."/>
            <person name="Lucas S."/>
            <person name="Grigoriev I.V."/>
            <person name="Cande W.Z."/>
            <person name="Fulton C."/>
            <person name="Rokhsar D.S."/>
            <person name="Dawson S.C."/>
        </authorList>
    </citation>
    <scope>NUCLEOTIDE SEQUENCE [LARGE SCALE GENOMIC DNA]</scope>
    <source>
        <strain evidence="4 5">NEG-M</strain>
    </source>
</reference>
<dbReference type="PROSITE" id="PS50188">
    <property type="entry name" value="B302_SPRY"/>
    <property type="match status" value="1"/>
</dbReference>
<dbReference type="KEGG" id="ngr:NAEGRDRAFT_59328"/>
<organism evidence="5">
    <name type="scientific">Naegleria gruberi</name>
    <name type="common">Amoeba</name>
    <dbReference type="NCBI Taxonomy" id="5762"/>
    <lineage>
        <taxon>Eukaryota</taxon>
        <taxon>Discoba</taxon>
        <taxon>Heterolobosea</taxon>
        <taxon>Tetramitia</taxon>
        <taxon>Eutetramitia</taxon>
        <taxon>Vahlkampfiidae</taxon>
        <taxon>Naegleria</taxon>
    </lineage>
</organism>
<gene>
    <name evidence="4" type="ORF">NAEGRDRAFT_59328</name>
</gene>
<name>D2VVF6_NAEGR</name>
<dbReference type="Gene3D" id="2.60.120.920">
    <property type="match status" value="1"/>
</dbReference>
<dbReference type="VEuPathDB" id="AmoebaDB:NAEGRDRAFT_59328"/>
<accession>D2VVF6</accession>
<dbReference type="EMBL" id="GG738901">
    <property type="protein sequence ID" value="EFC39228.1"/>
    <property type="molecule type" value="Genomic_DNA"/>
</dbReference>
<dbReference type="Pfam" id="PF00069">
    <property type="entry name" value="Pkinase"/>
    <property type="match status" value="1"/>
</dbReference>
<dbReference type="InterPro" id="IPR011009">
    <property type="entry name" value="Kinase-like_dom_sf"/>
</dbReference>
<dbReference type="SUPFAM" id="SSF56112">
    <property type="entry name" value="Protein kinase-like (PK-like)"/>
    <property type="match status" value="1"/>
</dbReference>
<dbReference type="InterPro" id="IPR000719">
    <property type="entry name" value="Prot_kinase_dom"/>
</dbReference>
<dbReference type="InterPro" id="IPR001870">
    <property type="entry name" value="B30.2/SPRY"/>
</dbReference>
<dbReference type="PANTHER" id="PTHR45707:SF76">
    <property type="entry name" value="PROTEIN KINASE DOMAIN-CONTAINING PROTEIN"/>
    <property type="match status" value="1"/>
</dbReference>
<dbReference type="SUPFAM" id="SSF49899">
    <property type="entry name" value="Concanavalin A-like lectins/glucanases"/>
    <property type="match status" value="1"/>
</dbReference>
<evidence type="ECO:0000313" key="5">
    <source>
        <dbReference type="Proteomes" id="UP000006671"/>
    </source>
</evidence>
<proteinExistence type="predicted"/>
<dbReference type="PANTHER" id="PTHR45707">
    <property type="entry name" value="C2 CALCIUM/LIPID-BINDING PLANT PHOSPHORIBOSYLTRANSFERASE FAMILY PROTEIN"/>
    <property type="match status" value="1"/>
</dbReference>
<dbReference type="PROSITE" id="PS50011">
    <property type="entry name" value="PROTEIN_KINASE_DOM"/>
    <property type="match status" value="1"/>
</dbReference>
<feature type="domain" description="B30.2/SPRY" evidence="3">
    <location>
        <begin position="879"/>
        <end position="1085"/>
    </location>
</feature>
<dbReference type="InterPro" id="IPR043136">
    <property type="entry name" value="B30.2/SPRY_sf"/>
</dbReference>
<dbReference type="CDD" id="cd12885">
    <property type="entry name" value="SPRY_RanBP_like"/>
    <property type="match status" value="1"/>
</dbReference>
<evidence type="ECO:0000259" key="3">
    <source>
        <dbReference type="PROSITE" id="PS50188"/>
    </source>
</evidence>
<protein>
    <submittedName>
        <fullName evidence="4">SPRY domain-containing protein</fullName>
    </submittedName>
</protein>
<feature type="domain" description="Protein kinase" evidence="2">
    <location>
        <begin position="525"/>
        <end position="859"/>
    </location>
</feature>
<dbReference type="Pfam" id="PF00622">
    <property type="entry name" value="SPRY"/>
    <property type="match status" value="1"/>
</dbReference>
<keyword evidence="5" id="KW-1185">Reference proteome</keyword>
<dbReference type="eggNOG" id="ENOG502SCHR">
    <property type="taxonomic scope" value="Eukaryota"/>
</dbReference>
<keyword evidence="1" id="KW-0732">Signal</keyword>
<dbReference type="AlphaFoldDB" id="D2VVF6"/>
<dbReference type="InterPro" id="IPR011050">
    <property type="entry name" value="Pectin_lyase_fold/virulence"/>
</dbReference>
<dbReference type="Gene3D" id="1.10.510.10">
    <property type="entry name" value="Transferase(Phosphotransferase) domain 1"/>
    <property type="match status" value="1"/>
</dbReference>
<dbReference type="GO" id="GO:0005524">
    <property type="term" value="F:ATP binding"/>
    <property type="evidence" value="ECO:0007669"/>
    <property type="project" value="InterPro"/>
</dbReference>
<dbReference type="InterPro" id="IPR003877">
    <property type="entry name" value="SPRY_dom"/>
</dbReference>
<dbReference type="SUPFAM" id="SSF51126">
    <property type="entry name" value="Pectin lyase-like"/>
    <property type="match status" value="1"/>
</dbReference>
<feature type="chain" id="PRO_5003038843" evidence="1">
    <location>
        <begin position="24"/>
        <end position="1136"/>
    </location>
</feature>
<evidence type="ECO:0000259" key="2">
    <source>
        <dbReference type="PROSITE" id="PS50011"/>
    </source>
</evidence>
<evidence type="ECO:0000256" key="1">
    <source>
        <dbReference type="SAM" id="SignalP"/>
    </source>
</evidence>
<dbReference type="InParanoid" id="D2VVF6"/>
<dbReference type="RefSeq" id="XP_002671972.1">
    <property type="nucleotide sequence ID" value="XM_002671926.1"/>
</dbReference>
<evidence type="ECO:0000313" key="4">
    <source>
        <dbReference type="EMBL" id="EFC39228.1"/>
    </source>
</evidence>
<dbReference type="STRING" id="5762.D2VVF6"/>
<feature type="signal peptide" evidence="1">
    <location>
        <begin position="1"/>
        <end position="23"/>
    </location>
</feature>
<dbReference type="InterPro" id="IPR044736">
    <property type="entry name" value="Gid1/RanBPM/SPLA_SPRY"/>
</dbReference>